<proteinExistence type="predicted"/>
<dbReference type="InterPro" id="IPR010985">
    <property type="entry name" value="Ribbon_hlx_hlx"/>
</dbReference>
<dbReference type="OrthoDB" id="7029768at2"/>
<dbReference type="EMBL" id="FIZY01000007">
    <property type="protein sequence ID" value="CZF79634.1"/>
    <property type="molecule type" value="Genomic_DNA"/>
</dbReference>
<dbReference type="Proteomes" id="UP000073601">
    <property type="component" value="Unassembled WGS sequence"/>
</dbReference>
<dbReference type="Gene3D" id="1.10.1220.10">
    <property type="entry name" value="Met repressor-like"/>
    <property type="match status" value="1"/>
</dbReference>
<keyword evidence="3" id="KW-1185">Reference proteome</keyword>
<protein>
    <submittedName>
        <fullName evidence="2">Arc-like DNA binding domain protein</fullName>
    </submittedName>
</protein>
<organism evidence="2 3">
    <name type="scientific">Grimontia marina</name>
    <dbReference type="NCBI Taxonomy" id="646534"/>
    <lineage>
        <taxon>Bacteria</taxon>
        <taxon>Pseudomonadati</taxon>
        <taxon>Pseudomonadota</taxon>
        <taxon>Gammaproteobacteria</taxon>
        <taxon>Vibrionales</taxon>
        <taxon>Vibrionaceae</taxon>
        <taxon>Grimontia</taxon>
    </lineage>
</organism>
<evidence type="ECO:0000313" key="3">
    <source>
        <dbReference type="Proteomes" id="UP000073601"/>
    </source>
</evidence>
<feature type="domain" description="Arc-like DNA binding" evidence="1">
    <location>
        <begin position="11"/>
        <end position="50"/>
    </location>
</feature>
<dbReference type="GO" id="GO:0006355">
    <property type="term" value="P:regulation of DNA-templated transcription"/>
    <property type="evidence" value="ECO:0007669"/>
    <property type="project" value="InterPro"/>
</dbReference>
<evidence type="ECO:0000259" key="1">
    <source>
        <dbReference type="Pfam" id="PF03869"/>
    </source>
</evidence>
<gene>
    <name evidence="2" type="ORF">GMA8713_01057</name>
</gene>
<dbReference type="InterPro" id="IPR013321">
    <property type="entry name" value="Arc_rbn_hlx_hlx"/>
</dbReference>
<reference evidence="3" key="1">
    <citation type="submission" date="2016-02" db="EMBL/GenBank/DDBJ databases">
        <authorList>
            <person name="Rodrigo-Torres Lidia"/>
            <person name="Arahal R.David."/>
        </authorList>
    </citation>
    <scope>NUCLEOTIDE SEQUENCE [LARGE SCALE GENOMIC DNA]</scope>
    <source>
        <strain evidence="3">CECT 8713</strain>
    </source>
</reference>
<name>A0A128EZQ6_9GAMM</name>
<dbReference type="RefSeq" id="WP_084387659.1">
    <property type="nucleotide sequence ID" value="NZ_CAWRCI010000007.1"/>
</dbReference>
<dbReference type="InterPro" id="IPR005569">
    <property type="entry name" value="Arc_DNA-bd_dom"/>
</dbReference>
<dbReference type="AlphaFoldDB" id="A0A128EZQ6"/>
<accession>A0A128EZQ6</accession>
<sequence>MDVISTATIKPFSLRMPTELKEVVKKQAKSNGRSLNSEILVILRNSVVRERGNE</sequence>
<dbReference type="Pfam" id="PF03869">
    <property type="entry name" value="Arc"/>
    <property type="match status" value="1"/>
</dbReference>
<dbReference type="SUPFAM" id="SSF47598">
    <property type="entry name" value="Ribbon-helix-helix"/>
    <property type="match status" value="1"/>
</dbReference>
<evidence type="ECO:0000313" key="2">
    <source>
        <dbReference type="EMBL" id="CZF79634.1"/>
    </source>
</evidence>
<dbReference type="GO" id="GO:0003677">
    <property type="term" value="F:DNA binding"/>
    <property type="evidence" value="ECO:0007669"/>
    <property type="project" value="InterPro"/>
</dbReference>